<dbReference type="AlphaFoldDB" id="A0A0R2B874"/>
<organism evidence="2 3">
    <name type="scientific">Ligilactobacillus murinus DSM 20452 = NBRC 14221</name>
    <dbReference type="NCBI Taxonomy" id="1423772"/>
    <lineage>
        <taxon>Bacteria</taxon>
        <taxon>Bacillati</taxon>
        <taxon>Bacillota</taxon>
        <taxon>Bacilli</taxon>
        <taxon>Lactobacillales</taxon>
        <taxon>Lactobacillaceae</taxon>
        <taxon>Ligilactobacillus</taxon>
    </lineage>
</organism>
<dbReference type="GO" id="GO:0006261">
    <property type="term" value="P:DNA-templated DNA replication"/>
    <property type="evidence" value="ECO:0007669"/>
    <property type="project" value="TreeGrafter"/>
</dbReference>
<dbReference type="GO" id="GO:0017116">
    <property type="term" value="F:single-stranded DNA helicase activity"/>
    <property type="evidence" value="ECO:0007669"/>
    <property type="project" value="TreeGrafter"/>
</dbReference>
<protein>
    <recommendedName>
        <fullName evidence="1">ATPase AAA-type core domain-containing protein</fullName>
    </recommendedName>
</protein>
<dbReference type="Gene3D" id="3.40.50.300">
    <property type="entry name" value="P-loop containing nucleotide triphosphate hydrolases"/>
    <property type="match status" value="1"/>
</dbReference>
<feature type="domain" description="ATPase AAA-type core" evidence="1">
    <location>
        <begin position="1"/>
        <end position="60"/>
    </location>
</feature>
<comment type="caution">
    <text evidence="2">The sequence shown here is derived from an EMBL/GenBank/DDBJ whole genome shotgun (WGS) entry which is preliminary data.</text>
</comment>
<dbReference type="PANTHER" id="PTHR13779">
    <property type="entry name" value="WERNER HELICASE-INTERACTING PROTEIN 1 FAMILY MEMBER"/>
    <property type="match status" value="1"/>
</dbReference>
<sequence>MGKTTLAQVIAKQTKAGFISFSAVTSGIKEIKKIMQEANTAYGQKTIVFVDEIHRFNKAQ</sequence>
<dbReference type="GO" id="GO:0008047">
    <property type="term" value="F:enzyme activator activity"/>
    <property type="evidence" value="ECO:0007669"/>
    <property type="project" value="TreeGrafter"/>
</dbReference>
<accession>A0A0R2B874</accession>
<dbReference type="PATRIC" id="fig|1423772.3.peg.74"/>
<name>A0A0R2B874_9LACO</name>
<proteinExistence type="predicted"/>
<dbReference type="InterPro" id="IPR051314">
    <property type="entry name" value="AAA_ATPase_RarA/MGS1/WRNIP1"/>
</dbReference>
<dbReference type="InterPro" id="IPR027417">
    <property type="entry name" value="P-loop_NTPase"/>
</dbReference>
<dbReference type="Pfam" id="PF00004">
    <property type="entry name" value="AAA"/>
    <property type="match status" value="1"/>
</dbReference>
<dbReference type="EMBL" id="AYYN01000062">
    <property type="protein sequence ID" value="KRM75645.1"/>
    <property type="molecule type" value="Genomic_DNA"/>
</dbReference>
<evidence type="ECO:0000313" key="2">
    <source>
        <dbReference type="EMBL" id="KRM75645.1"/>
    </source>
</evidence>
<dbReference type="GO" id="GO:0005524">
    <property type="term" value="F:ATP binding"/>
    <property type="evidence" value="ECO:0007669"/>
    <property type="project" value="InterPro"/>
</dbReference>
<dbReference type="InterPro" id="IPR003959">
    <property type="entry name" value="ATPase_AAA_core"/>
</dbReference>
<reference evidence="2 3" key="1">
    <citation type="journal article" date="2015" name="Genome Announc.">
        <title>Expanding the biotechnology potential of lactobacilli through comparative genomics of 213 strains and associated genera.</title>
        <authorList>
            <person name="Sun Z."/>
            <person name="Harris H.M."/>
            <person name="McCann A."/>
            <person name="Guo C."/>
            <person name="Argimon S."/>
            <person name="Zhang W."/>
            <person name="Yang X."/>
            <person name="Jeffery I.B."/>
            <person name="Cooney J.C."/>
            <person name="Kagawa T.F."/>
            <person name="Liu W."/>
            <person name="Song Y."/>
            <person name="Salvetti E."/>
            <person name="Wrobel A."/>
            <person name="Rasinkangas P."/>
            <person name="Parkhill J."/>
            <person name="Rea M.C."/>
            <person name="O'Sullivan O."/>
            <person name="Ritari J."/>
            <person name="Douillard F.P."/>
            <person name="Paul Ross R."/>
            <person name="Yang R."/>
            <person name="Briner A.E."/>
            <person name="Felis G.E."/>
            <person name="de Vos W.M."/>
            <person name="Barrangou R."/>
            <person name="Klaenhammer T.R."/>
            <person name="Caufield P.W."/>
            <person name="Cui Y."/>
            <person name="Zhang H."/>
            <person name="O'Toole P.W."/>
        </authorList>
    </citation>
    <scope>NUCLEOTIDE SEQUENCE [LARGE SCALE GENOMIC DNA]</scope>
    <source>
        <strain evidence="2 3">DSM 20452</strain>
    </source>
</reference>
<dbReference type="PANTHER" id="PTHR13779:SF7">
    <property type="entry name" value="ATPASE WRNIP1"/>
    <property type="match status" value="1"/>
</dbReference>
<dbReference type="GO" id="GO:0016887">
    <property type="term" value="F:ATP hydrolysis activity"/>
    <property type="evidence" value="ECO:0007669"/>
    <property type="project" value="InterPro"/>
</dbReference>
<dbReference type="Proteomes" id="UP000051612">
    <property type="component" value="Unassembled WGS sequence"/>
</dbReference>
<evidence type="ECO:0000259" key="1">
    <source>
        <dbReference type="Pfam" id="PF00004"/>
    </source>
</evidence>
<dbReference type="GO" id="GO:0000731">
    <property type="term" value="P:DNA synthesis involved in DNA repair"/>
    <property type="evidence" value="ECO:0007669"/>
    <property type="project" value="TreeGrafter"/>
</dbReference>
<gene>
    <name evidence="2" type="ORF">FC48_GL000063</name>
</gene>
<dbReference type="SUPFAM" id="SSF52540">
    <property type="entry name" value="P-loop containing nucleoside triphosphate hydrolases"/>
    <property type="match status" value="1"/>
</dbReference>
<evidence type="ECO:0000313" key="3">
    <source>
        <dbReference type="Proteomes" id="UP000051612"/>
    </source>
</evidence>